<dbReference type="OrthoDB" id="569821at2"/>
<evidence type="ECO:0000313" key="4">
    <source>
        <dbReference type="EMBL" id="GCD97867.1"/>
    </source>
</evidence>
<proteinExistence type="predicted"/>
<name>A0A401YTC3_9ACTN</name>
<keyword evidence="1" id="KW-0378">Hydrolase</keyword>
<protein>
    <submittedName>
        <fullName evidence="4">Esterase</fullName>
    </submittedName>
</protein>
<comment type="caution">
    <text evidence="4">The sequence shown here is derived from an EMBL/GenBank/DDBJ whole genome shotgun (WGS) entry which is preliminary data.</text>
</comment>
<evidence type="ECO:0000256" key="2">
    <source>
        <dbReference type="ARBA" id="ARBA00022963"/>
    </source>
</evidence>
<evidence type="ECO:0000313" key="5">
    <source>
        <dbReference type="Proteomes" id="UP000286931"/>
    </source>
</evidence>
<gene>
    <name evidence="4" type="primary">aes_2</name>
    <name evidence="4" type="ORF">EHYA_05564</name>
</gene>
<dbReference type="PANTHER" id="PTHR10272">
    <property type="entry name" value="PLATELET-ACTIVATING FACTOR ACETYLHYDROLASE"/>
    <property type="match status" value="1"/>
</dbReference>
<organism evidence="4 5">
    <name type="scientific">Embleya hyalina</name>
    <dbReference type="NCBI Taxonomy" id="516124"/>
    <lineage>
        <taxon>Bacteria</taxon>
        <taxon>Bacillati</taxon>
        <taxon>Actinomycetota</taxon>
        <taxon>Actinomycetes</taxon>
        <taxon>Kitasatosporales</taxon>
        <taxon>Streptomycetaceae</taxon>
        <taxon>Embleya</taxon>
    </lineage>
</organism>
<keyword evidence="3" id="KW-0443">Lipid metabolism</keyword>
<dbReference type="Gene3D" id="3.40.50.1820">
    <property type="entry name" value="alpha/beta hydrolase"/>
    <property type="match status" value="1"/>
</dbReference>
<dbReference type="AlphaFoldDB" id="A0A401YTC3"/>
<accession>A0A401YTC3</accession>
<dbReference type="PANTHER" id="PTHR10272:SF0">
    <property type="entry name" value="PLATELET-ACTIVATING FACTOR ACETYLHYDROLASE"/>
    <property type="match status" value="1"/>
</dbReference>
<keyword evidence="2" id="KW-0442">Lipid degradation</keyword>
<evidence type="ECO:0000256" key="3">
    <source>
        <dbReference type="ARBA" id="ARBA00023098"/>
    </source>
</evidence>
<reference evidence="4 5" key="1">
    <citation type="submission" date="2018-12" db="EMBL/GenBank/DDBJ databases">
        <title>Draft genome sequence of Embleya hyalina NBRC 13850T.</title>
        <authorList>
            <person name="Komaki H."/>
            <person name="Hosoyama A."/>
            <person name="Kimura A."/>
            <person name="Ichikawa N."/>
            <person name="Tamura T."/>
        </authorList>
    </citation>
    <scope>NUCLEOTIDE SEQUENCE [LARGE SCALE GENOMIC DNA]</scope>
    <source>
        <strain evidence="4 5">NBRC 13850</strain>
    </source>
</reference>
<dbReference type="RefSeq" id="WP_126639803.1">
    <property type="nucleotide sequence ID" value="NZ_BIFH01000025.1"/>
</dbReference>
<sequence>MAALTYAAPTGPYPVGVRDGEVLDTAYPTLRPQDANGRRLMVRVWYPAQTDGRTRRPYLVDDEARSLRWLTEATGAPREWVDRLADVRTHGVAGAEPAGRGFPTLVFSHGAVGWVSQNTPLMEHLASHGYIVWSVAHPGEACGVRYPNGDTVRYDDAFNKTFLGTVADPHYLDRITGDVATRFALTPAFLDEHTMGPWSQRWVDDMRAVIDALETGMVSGAAADLAGAGDTARTGVFGMSFGAAAAASTAQQDHRVKAVVNLDGGQFLSDLLDTDIRVPLLHLATDMRVQLETMGFPPVTALDANEFFFEPLRTAGTRRDVHRLRMTDVSHLELTDLVLIPAHDRATVLPGGGKAEAQRTIDLVNAFIRAYFDAVLLGIDNRFPQPQMTEFPEVVPIDLAPVRTWALANTNPPTHPGT</sequence>
<dbReference type="SUPFAM" id="SSF53474">
    <property type="entry name" value="alpha/beta-Hydrolases"/>
    <property type="match status" value="1"/>
</dbReference>
<dbReference type="GO" id="GO:0016042">
    <property type="term" value="P:lipid catabolic process"/>
    <property type="evidence" value="ECO:0007669"/>
    <property type="project" value="UniProtKB-KW"/>
</dbReference>
<dbReference type="Pfam" id="PF03403">
    <property type="entry name" value="PAF-AH_p_II"/>
    <property type="match status" value="1"/>
</dbReference>
<dbReference type="GO" id="GO:0003847">
    <property type="term" value="F:1-alkyl-2-acetylglycerophosphocholine esterase activity"/>
    <property type="evidence" value="ECO:0007669"/>
    <property type="project" value="TreeGrafter"/>
</dbReference>
<evidence type="ECO:0000256" key="1">
    <source>
        <dbReference type="ARBA" id="ARBA00022801"/>
    </source>
</evidence>
<keyword evidence="5" id="KW-1185">Reference proteome</keyword>
<dbReference type="InterPro" id="IPR029058">
    <property type="entry name" value="AB_hydrolase_fold"/>
</dbReference>
<dbReference type="Proteomes" id="UP000286931">
    <property type="component" value="Unassembled WGS sequence"/>
</dbReference>
<dbReference type="EMBL" id="BIFH01000025">
    <property type="protein sequence ID" value="GCD97867.1"/>
    <property type="molecule type" value="Genomic_DNA"/>
</dbReference>